<dbReference type="InterPro" id="IPR011114">
    <property type="entry name" value="RuvA_C"/>
</dbReference>
<dbReference type="KEGG" id="caml:H6X83_10590"/>
<dbReference type="GO" id="GO:0005737">
    <property type="term" value="C:cytoplasm"/>
    <property type="evidence" value="ECO:0007669"/>
    <property type="project" value="UniProtKB-SubCell"/>
</dbReference>
<dbReference type="GO" id="GO:0000400">
    <property type="term" value="F:four-way junction DNA binding"/>
    <property type="evidence" value="ECO:0007669"/>
    <property type="project" value="UniProtKB-UniRule"/>
</dbReference>
<evidence type="ECO:0000256" key="1">
    <source>
        <dbReference type="ARBA" id="ARBA00022490"/>
    </source>
</evidence>
<dbReference type="Pfam" id="PF07499">
    <property type="entry name" value="RuvA_C"/>
    <property type="match status" value="1"/>
</dbReference>
<proteinExistence type="inferred from homology"/>
<evidence type="ECO:0000256" key="4">
    <source>
        <dbReference type="ARBA" id="ARBA00023172"/>
    </source>
</evidence>
<feature type="region of interest" description="Domain III" evidence="6">
    <location>
        <begin position="153"/>
        <end position="199"/>
    </location>
</feature>
<dbReference type="RefSeq" id="WP_212506453.1">
    <property type="nucleotide sequence ID" value="NZ_CP060696.1"/>
</dbReference>
<dbReference type="Gene3D" id="1.10.8.10">
    <property type="entry name" value="DNA helicase RuvA subunit, C-terminal domain"/>
    <property type="match status" value="1"/>
</dbReference>
<accession>A0A7G9WFC2</accession>
<dbReference type="GO" id="GO:0048476">
    <property type="term" value="C:Holliday junction resolvase complex"/>
    <property type="evidence" value="ECO:0007669"/>
    <property type="project" value="UniProtKB-UniRule"/>
</dbReference>
<dbReference type="Pfam" id="PF01330">
    <property type="entry name" value="RuvA_N"/>
    <property type="match status" value="1"/>
</dbReference>
<keyword evidence="3 6" id="KW-0238">DNA-binding</keyword>
<keyword evidence="5 6" id="KW-0234">DNA repair</keyword>
<dbReference type="Gene3D" id="1.10.150.20">
    <property type="entry name" value="5' to 3' exonuclease, C-terminal subdomain"/>
    <property type="match status" value="1"/>
</dbReference>
<dbReference type="HAMAP" id="MF_00031">
    <property type="entry name" value="DNA_HJ_migration_RuvA"/>
    <property type="match status" value="1"/>
</dbReference>
<dbReference type="SUPFAM" id="SSF47781">
    <property type="entry name" value="RuvA domain 2-like"/>
    <property type="match status" value="1"/>
</dbReference>
<comment type="subcellular location">
    <subcellularLocation>
        <location evidence="6">Cytoplasm</location>
    </subcellularLocation>
</comment>
<keyword evidence="2 6" id="KW-0227">DNA damage</keyword>
<feature type="domain" description="Helix-hairpin-helix DNA-binding motif class 1" evidence="7">
    <location>
        <begin position="108"/>
        <end position="127"/>
    </location>
</feature>
<evidence type="ECO:0000256" key="3">
    <source>
        <dbReference type="ARBA" id="ARBA00023125"/>
    </source>
</evidence>
<dbReference type="GO" id="GO:0006310">
    <property type="term" value="P:DNA recombination"/>
    <property type="evidence" value="ECO:0007669"/>
    <property type="project" value="UniProtKB-UniRule"/>
</dbReference>
<dbReference type="InterPro" id="IPR036267">
    <property type="entry name" value="RuvA_C_sf"/>
</dbReference>
<dbReference type="GO" id="GO:0005524">
    <property type="term" value="F:ATP binding"/>
    <property type="evidence" value="ECO:0007669"/>
    <property type="project" value="InterPro"/>
</dbReference>
<keyword evidence="9" id="KW-1185">Reference proteome</keyword>
<dbReference type="Proteomes" id="UP000516046">
    <property type="component" value="Chromosome"/>
</dbReference>
<evidence type="ECO:0000256" key="2">
    <source>
        <dbReference type="ARBA" id="ARBA00022763"/>
    </source>
</evidence>
<name>A0A7G9WFC2_9FIRM</name>
<dbReference type="AlphaFoldDB" id="A0A7G9WFC2"/>
<dbReference type="InterPro" id="IPR000085">
    <property type="entry name" value="RuvA"/>
</dbReference>
<dbReference type="NCBIfam" id="TIGR00084">
    <property type="entry name" value="ruvA"/>
    <property type="match status" value="1"/>
</dbReference>
<sequence length="199" mass="20634">MFYSIKGTLTHTEPNIAVVECGGVGFLCRTTMNTQKVLPQIGQEAKLYTHLNVREDALELFGFATQGELNCFKLLTNISGVGPKVGLAILSALTPEQVAAAAATGDSKAFTRANGVGPKLGQRIVLEMKDKVKSMQAADPGMTPLPAGVPSAAGNAEAAVNALTVLGYSSSEASSAVARLDSSLPVEELIRQALKGFAG</sequence>
<gene>
    <name evidence="6 8" type="primary">ruvA</name>
    <name evidence="8" type="ORF">H6X83_10590</name>
</gene>
<protein>
    <recommendedName>
        <fullName evidence="6">Holliday junction branch migration complex subunit RuvA</fullName>
    </recommendedName>
</protein>
<dbReference type="EMBL" id="CP060696">
    <property type="protein sequence ID" value="QNO17384.1"/>
    <property type="molecule type" value="Genomic_DNA"/>
</dbReference>
<reference evidence="8 9" key="1">
    <citation type="submission" date="2020-08" db="EMBL/GenBank/DDBJ databases">
        <authorList>
            <person name="Ren C."/>
            <person name="Gu Y."/>
            <person name="Xu Y."/>
        </authorList>
    </citation>
    <scope>NUCLEOTIDE SEQUENCE [LARGE SCALE GENOMIC DNA]</scope>
    <source>
        <strain evidence="8 9">LBM18003</strain>
    </source>
</reference>
<keyword evidence="4 6" id="KW-0233">DNA recombination</keyword>
<comment type="domain">
    <text evidence="6">Has three domains with a flexible linker between the domains II and III and assumes an 'L' shape. Domain III is highly mobile and contacts RuvB.</text>
</comment>
<evidence type="ECO:0000256" key="6">
    <source>
        <dbReference type="HAMAP-Rule" id="MF_00031"/>
    </source>
</evidence>
<dbReference type="SMART" id="SM00278">
    <property type="entry name" value="HhH1"/>
    <property type="match status" value="2"/>
</dbReference>
<evidence type="ECO:0000313" key="8">
    <source>
        <dbReference type="EMBL" id="QNO17384.1"/>
    </source>
</evidence>
<dbReference type="InterPro" id="IPR003583">
    <property type="entry name" value="Hlx-hairpin-Hlx_DNA-bd_motif"/>
</dbReference>
<evidence type="ECO:0000313" key="9">
    <source>
        <dbReference type="Proteomes" id="UP000516046"/>
    </source>
</evidence>
<comment type="similarity">
    <text evidence="6">Belongs to the RuvA family.</text>
</comment>
<organism evidence="8 9">
    <name type="scientific">Caproicibacterium amylolyticum</name>
    <dbReference type="NCBI Taxonomy" id="2766537"/>
    <lineage>
        <taxon>Bacteria</taxon>
        <taxon>Bacillati</taxon>
        <taxon>Bacillota</taxon>
        <taxon>Clostridia</taxon>
        <taxon>Eubacteriales</taxon>
        <taxon>Oscillospiraceae</taxon>
        <taxon>Caproicibacterium</taxon>
    </lineage>
</organism>
<dbReference type="InterPro" id="IPR013849">
    <property type="entry name" value="DNA_helicase_Holl-junc_RuvA_I"/>
</dbReference>
<comment type="subunit">
    <text evidence="6">Homotetramer. Forms an RuvA(8)-RuvB(12)-Holliday junction (HJ) complex. HJ DNA is sandwiched between 2 RuvA tetramers; dsDNA enters through RuvA and exits via RuvB. An RuvB hexamer assembles on each DNA strand where it exits the tetramer. Each RuvB hexamer is contacted by two RuvA subunits (via domain III) on 2 adjacent RuvB subunits; this complex drives branch migration. In the full resolvosome a probable DNA-RuvA(4)-RuvB(12)-RuvC(2) complex forms which resolves the HJ.</text>
</comment>
<dbReference type="SUPFAM" id="SSF46929">
    <property type="entry name" value="DNA helicase RuvA subunit, C-terminal domain"/>
    <property type="match status" value="1"/>
</dbReference>
<dbReference type="GO" id="GO:0006281">
    <property type="term" value="P:DNA repair"/>
    <property type="evidence" value="ECO:0007669"/>
    <property type="project" value="UniProtKB-UniRule"/>
</dbReference>
<dbReference type="GO" id="GO:0009379">
    <property type="term" value="C:Holliday junction helicase complex"/>
    <property type="evidence" value="ECO:0007669"/>
    <property type="project" value="InterPro"/>
</dbReference>
<comment type="function">
    <text evidence="6">The RuvA-RuvB-RuvC complex processes Holliday junction (HJ) DNA during genetic recombination and DNA repair, while the RuvA-RuvB complex plays an important role in the rescue of blocked DNA replication forks via replication fork reversal (RFR). RuvA specifically binds to HJ cruciform DNA, conferring on it an open structure. The RuvB hexamer acts as an ATP-dependent pump, pulling dsDNA into and through the RuvAB complex. HJ branch migration allows RuvC to scan DNA until it finds its consensus sequence, where it cleaves and resolves the cruciform DNA.</text>
</comment>
<comment type="caution">
    <text evidence="6">Lacks conserved residue(s) required for the propagation of feature annotation.</text>
</comment>
<keyword evidence="1 6" id="KW-0963">Cytoplasm</keyword>
<dbReference type="Pfam" id="PF14520">
    <property type="entry name" value="HHH_5"/>
    <property type="match status" value="1"/>
</dbReference>
<dbReference type="SUPFAM" id="SSF50249">
    <property type="entry name" value="Nucleic acid-binding proteins"/>
    <property type="match status" value="1"/>
</dbReference>
<dbReference type="Gene3D" id="2.40.50.140">
    <property type="entry name" value="Nucleic acid-binding proteins"/>
    <property type="match status" value="1"/>
</dbReference>
<feature type="domain" description="Helix-hairpin-helix DNA-binding motif class 1" evidence="7">
    <location>
        <begin position="73"/>
        <end position="92"/>
    </location>
</feature>
<dbReference type="InterPro" id="IPR010994">
    <property type="entry name" value="RuvA_2-like"/>
</dbReference>
<dbReference type="GO" id="GO:0009378">
    <property type="term" value="F:four-way junction helicase activity"/>
    <property type="evidence" value="ECO:0007669"/>
    <property type="project" value="InterPro"/>
</dbReference>
<evidence type="ECO:0000259" key="7">
    <source>
        <dbReference type="SMART" id="SM00278"/>
    </source>
</evidence>
<evidence type="ECO:0000256" key="5">
    <source>
        <dbReference type="ARBA" id="ARBA00023204"/>
    </source>
</evidence>
<feature type="region of interest" description="Domain I" evidence="6">
    <location>
        <begin position="1"/>
        <end position="64"/>
    </location>
</feature>
<dbReference type="InterPro" id="IPR012340">
    <property type="entry name" value="NA-bd_OB-fold"/>
</dbReference>